<evidence type="ECO:0000256" key="1">
    <source>
        <dbReference type="ARBA" id="ARBA00022729"/>
    </source>
</evidence>
<proteinExistence type="predicted"/>
<sequence>MSVDQVLDGLVQRGGISMSSRSSRVCRVGVAGLLTAGVVWVASGFAVADPVADKTRTVDNDTGWQLSVTKTRETLDRYPNLAATMFTREGFVAVKATAEVTGTGRQPVIAGAIALGYQIGCQVDVSNGLTLGMGFSVGPNASVTISQFPAVTLGASASVTPNISTTVKPGGITTIELGTKPLAGARASIAVDQVQIKVDACMGPVSLRSFATARISTPEADDTVSVYGDPIYL</sequence>
<dbReference type="Gene3D" id="2.10.300.10">
    <property type="entry name" value="Porin MspA ribbon domain"/>
    <property type="match status" value="1"/>
</dbReference>
<dbReference type="Pfam" id="PF09203">
    <property type="entry name" value="MspA"/>
    <property type="match status" value="1"/>
</dbReference>
<keyword evidence="1" id="KW-0732">Signal</keyword>
<accession>A0ABR4Z707</accession>
<dbReference type="Proteomes" id="UP000031364">
    <property type="component" value="Unassembled WGS sequence"/>
</dbReference>
<dbReference type="InterPro" id="IPR036435">
    <property type="entry name" value="Leukocidin/porin_MspA_sf"/>
</dbReference>
<dbReference type="InterPro" id="IPR015286">
    <property type="entry name" value="Porin_fam_mycobact-type"/>
</dbReference>
<dbReference type="SUPFAM" id="SSF56959">
    <property type="entry name" value="Leukocidin-like"/>
    <property type="match status" value="1"/>
</dbReference>
<dbReference type="Gene3D" id="2.60.40.1650">
    <property type="entry name" value="Porin MspA (Ig-like beta-sandwich domain)"/>
    <property type="match status" value="1"/>
</dbReference>
<organism evidence="2 3">
    <name type="scientific">Nocardia vulneris</name>
    <dbReference type="NCBI Taxonomy" id="1141657"/>
    <lineage>
        <taxon>Bacteria</taxon>
        <taxon>Bacillati</taxon>
        <taxon>Actinomycetota</taxon>
        <taxon>Actinomycetes</taxon>
        <taxon>Mycobacteriales</taxon>
        <taxon>Nocardiaceae</taxon>
        <taxon>Nocardia</taxon>
    </lineage>
</organism>
<protein>
    <submittedName>
        <fullName evidence="2">Membrane protein</fullName>
    </submittedName>
</protein>
<keyword evidence="3" id="KW-1185">Reference proteome</keyword>
<reference evidence="2 3" key="1">
    <citation type="journal article" date="2014" name="Int. J. Syst. Evol. Microbiol.">
        <title>Nocardia vulneris sp. nov., isolated from wounds of human patients in North America.</title>
        <authorList>
            <person name="Lasker B.A."/>
            <person name="Bell M."/>
            <person name="Klenk H.P."/>
            <person name="Sproer C."/>
            <person name="Schumann C."/>
            <person name="Schumann P."/>
            <person name="Brown J.M."/>
        </authorList>
    </citation>
    <scope>NUCLEOTIDE SEQUENCE [LARGE SCALE GENOMIC DNA]</scope>
    <source>
        <strain evidence="2 3">W9851</strain>
    </source>
</reference>
<comment type="caution">
    <text evidence="2">The sequence shown here is derived from an EMBL/GenBank/DDBJ whole genome shotgun (WGS) entry which is preliminary data.</text>
</comment>
<evidence type="ECO:0000313" key="3">
    <source>
        <dbReference type="Proteomes" id="UP000031364"/>
    </source>
</evidence>
<name>A0ABR4Z707_9NOCA</name>
<gene>
    <name evidence="2" type="ORF">FG87_34660</name>
</gene>
<evidence type="ECO:0000313" key="2">
    <source>
        <dbReference type="EMBL" id="KIA60829.1"/>
    </source>
</evidence>
<dbReference type="EMBL" id="JNFP01000058">
    <property type="protein sequence ID" value="KIA60829.1"/>
    <property type="molecule type" value="Genomic_DNA"/>
</dbReference>